<accession>A0AAD6Y0D8</accession>
<evidence type="ECO:0000313" key="2">
    <source>
        <dbReference type="Proteomes" id="UP001219525"/>
    </source>
</evidence>
<keyword evidence="2" id="KW-1185">Reference proteome</keyword>
<proteinExistence type="predicted"/>
<name>A0AAD6Y0D8_9AGAR</name>
<reference evidence="1" key="1">
    <citation type="submission" date="2023-03" db="EMBL/GenBank/DDBJ databases">
        <title>Massive genome expansion in bonnet fungi (Mycena s.s.) driven by repeated elements and novel gene families across ecological guilds.</title>
        <authorList>
            <consortium name="Lawrence Berkeley National Laboratory"/>
            <person name="Harder C.B."/>
            <person name="Miyauchi S."/>
            <person name="Viragh M."/>
            <person name="Kuo A."/>
            <person name="Thoen E."/>
            <person name="Andreopoulos B."/>
            <person name="Lu D."/>
            <person name="Skrede I."/>
            <person name="Drula E."/>
            <person name="Henrissat B."/>
            <person name="Morin E."/>
            <person name="Kohler A."/>
            <person name="Barry K."/>
            <person name="LaButti K."/>
            <person name="Morin E."/>
            <person name="Salamov A."/>
            <person name="Lipzen A."/>
            <person name="Mereny Z."/>
            <person name="Hegedus B."/>
            <person name="Baldrian P."/>
            <person name="Stursova M."/>
            <person name="Weitz H."/>
            <person name="Taylor A."/>
            <person name="Grigoriev I.V."/>
            <person name="Nagy L.G."/>
            <person name="Martin F."/>
            <person name="Kauserud H."/>
        </authorList>
    </citation>
    <scope>NUCLEOTIDE SEQUENCE</scope>
    <source>
        <strain evidence="1">9144</strain>
    </source>
</reference>
<dbReference type="EMBL" id="JARJCW010000109">
    <property type="protein sequence ID" value="KAJ7193341.1"/>
    <property type="molecule type" value="Genomic_DNA"/>
</dbReference>
<evidence type="ECO:0000313" key="1">
    <source>
        <dbReference type="EMBL" id="KAJ7193341.1"/>
    </source>
</evidence>
<organism evidence="1 2">
    <name type="scientific">Mycena pura</name>
    <dbReference type="NCBI Taxonomy" id="153505"/>
    <lineage>
        <taxon>Eukaryota</taxon>
        <taxon>Fungi</taxon>
        <taxon>Dikarya</taxon>
        <taxon>Basidiomycota</taxon>
        <taxon>Agaricomycotina</taxon>
        <taxon>Agaricomycetes</taxon>
        <taxon>Agaricomycetidae</taxon>
        <taxon>Agaricales</taxon>
        <taxon>Marasmiineae</taxon>
        <taxon>Mycenaceae</taxon>
        <taxon>Mycena</taxon>
    </lineage>
</organism>
<sequence>MWRREENTSSPLKTSWAKVLHRSTKRCFSLDIASSGLAVWSGGYTLVSLAELESRLDQCIPKLIQLFKVPRKSWKAPKALQAIDIYVLIRPPPVKCWNHADNNMSELVHTSVLLIFLPVL</sequence>
<protein>
    <submittedName>
        <fullName evidence="1">Uncharacterized protein</fullName>
    </submittedName>
</protein>
<gene>
    <name evidence="1" type="ORF">GGX14DRAFT_405594</name>
</gene>
<dbReference type="AlphaFoldDB" id="A0AAD6Y0D8"/>
<dbReference type="Proteomes" id="UP001219525">
    <property type="component" value="Unassembled WGS sequence"/>
</dbReference>
<comment type="caution">
    <text evidence="1">The sequence shown here is derived from an EMBL/GenBank/DDBJ whole genome shotgun (WGS) entry which is preliminary data.</text>
</comment>